<keyword evidence="3" id="KW-1185">Reference proteome</keyword>
<dbReference type="InterPro" id="IPR018691">
    <property type="entry name" value="DUF2188"/>
</dbReference>
<feature type="region of interest" description="Disordered" evidence="1">
    <location>
        <begin position="52"/>
        <end position="73"/>
    </location>
</feature>
<protein>
    <submittedName>
        <fullName evidence="2">DUF2188 domain-containing protein</fullName>
    </submittedName>
</protein>
<dbReference type="Pfam" id="PF09954">
    <property type="entry name" value="DUF2188"/>
    <property type="match status" value="1"/>
</dbReference>
<dbReference type="RefSeq" id="WP_339960849.1">
    <property type="nucleotide sequence ID" value="NZ_JAWMWH010000003.1"/>
</dbReference>
<sequence length="73" mass="8267">MGKNQWVVPRGNQWAVKGAGNHRATKLFDKKQDAIDYGIDIAKNQNSEFISQKRNGQIDLKNSYGHDPRNIKG</sequence>
<dbReference type="EMBL" id="JAWMWH010000003">
    <property type="protein sequence ID" value="MEJ6401002.1"/>
    <property type="molecule type" value="Genomic_DNA"/>
</dbReference>
<comment type="caution">
    <text evidence="2">The sequence shown here is derived from an EMBL/GenBank/DDBJ whole genome shotgun (WGS) entry which is preliminary data.</text>
</comment>
<reference evidence="2 3" key="1">
    <citation type="submission" date="2023-10" db="EMBL/GenBank/DDBJ databases">
        <title>Nicoliella lavandulae sp. nov. isolated from Lavandula angustifolia flowers.</title>
        <authorList>
            <person name="Alcantara C."/>
            <person name="Zuniga M."/>
            <person name="Landete J.M."/>
            <person name="Monedero V."/>
        </authorList>
    </citation>
    <scope>NUCLEOTIDE SEQUENCE [LARGE SCALE GENOMIC DNA]</scope>
    <source>
        <strain evidence="2 3">Es01</strain>
    </source>
</reference>
<dbReference type="Proteomes" id="UP001370590">
    <property type="component" value="Unassembled WGS sequence"/>
</dbReference>
<accession>A0ABU8SM78</accession>
<evidence type="ECO:0000313" key="2">
    <source>
        <dbReference type="EMBL" id="MEJ6401002.1"/>
    </source>
</evidence>
<organism evidence="2 3">
    <name type="scientific">Nicoliella lavandulae</name>
    <dbReference type="NCBI Taxonomy" id="3082954"/>
    <lineage>
        <taxon>Bacteria</taxon>
        <taxon>Bacillati</taxon>
        <taxon>Bacillota</taxon>
        <taxon>Bacilli</taxon>
        <taxon>Lactobacillales</taxon>
        <taxon>Lactobacillaceae</taxon>
        <taxon>Nicoliella</taxon>
    </lineage>
</organism>
<gene>
    <name evidence="2" type="ORF">R4146_07585</name>
</gene>
<evidence type="ECO:0000256" key="1">
    <source>
        <dbReference type="SAM" id="MobiDB-lite"/>
    </source>
</evidence>
<name>A0ABU8SM78_9LACO</name>
<feature type="compositionally biased region" description="Basic and acidic residues" evidence="1">
    <location>
        <begin position="64"/>
        <end position="73"/>
    </location>
</feature>
<evidence type="ECO:0000313" key="3">
    <source>
        <dbReference type="Proteomes" id="UP001370590"/>
    </source>
</evidence>
<proteinExistence type="predicted"/>